<proteinExistence type="inferred from homology"/>
<evidence type="ECO:0000259" key="10">
    <source>
        <dbReference type="PROSITE" id="PS50905"/>
    </source>
</evidence>
<organism evidence="11 12">
    <name type="scientific">Balaenoptera physalus</name>
    <name type="common">Fin whale</name>
    <name type="synonym">Balaena physalus</name>
    <dbReference type="NCBI Taxonomy" id="9770"/>
    <lineage>
        <taxon>Eukaryota</taxon>
        <taxon>Metazoa</taxon>
        <taxon>Chordata</taxon>
        <taxon>Craniata</taxon>
        <taxon>Vertebrata</taxon>
        <taxon>Euteleostomi</taxon>
        <taxon>Mammalia</taxon>
        <taxon>Eutheria</taxon>
        <taxon>Laurasiatheria</taxon>
        <taxon>Artiodactyla</taxon>
        <taxon>Whippomorpha</taxon>
        <taxon>Cetacea</taxon>
        <taxon>Mysticeti</taxon>
        <taxon>Balaenopteridae</taxon>
        <taxon>Balaenoptera</taxon>
    </lineage>
</organism>
<keyword evidence="3 8" id="KW-0479">Metal-binding</keyword>
<gene>
    <name evidence="11" type="ORF">E2I00_015608</name>
</gene>
<evidence type="ECO:0000313" key="11">
    <source>
        <dbReference type="EMBL" id="KAB0395888.1"/>
    </source>
</evidence>
<dbReference type="InterPro" id="IPR008331">
    <property type="entry name" value="Ferritin_DPS_dom"/>
</dbReference>
<comment type="caution">
    <text evidence="11">The sequence shown here is derived from an EMBL/GenBank/DDBJ whole genome shotgun (WGS) entry which is preliminary data.</text>
</comment>
<dbReference type="InterPro" id="IPR009078">
    <property type="entry name" value="Ferritin-like_SF"/>
</dbReference>
<feature type="binding site" evidence="8">
    <location>
        <position position="57"/>
    </location>
    <ligand>
        <name>Fe cation</name>
        <dbReference type="ChEBI" id="CHEBI:24875"/>
        <label>1</label>
    </ligand>
</feature>
<evidence type="ECO:0000256" key="1">
    <source>
        <dbReference type="ARBA" id="ARBA00007513"/>
    </source>
</evidence>
<dbReference type="PANTHER" id="PTHR11431:SF47">
    <property type="entry name" value="FERRITIN LIGHT CHAIN"/>
    <property type="match status" value="1"/>
</dbReference>
<feature type="binding site" evidence="8">
    <location>
        <position position="91"/>
    </location>
    <ligand>
        <name>Fe cation</name>
        <dbReference type="ChEBI" id="CHEBI:24875"/>
        <label>1</label>
    </ligand>
</feature>
<dbReference type="GO" id="GO:0008198">
    <property type="term" value="F:ferrous iron binding"/>
    <property type="evidence" value="ECO:0007669"/>
    <property type="project" value="TreeGrafter"/>
</dbReference>
<evidence type="ECO:0000256" key="4">
    <source>
        <dbReference type="ARBA" id="ARBA00023004"/>
    </source>
</evidence>
<dbReference type="PANTHER" id="PTHR11431">
    <property type="entry name" value="FERRITIN"/>
    <property type="match status" value="1"/>
</dbReference>
<evidence type="ECO:0000256" key="2">
    <source>
        <dbReference type="ARBA" id="ARBA00022434"/>
    </source>
</evidence>
<dbReference type="Pfam" id="PF00210">
    <property type="entry name" value="Ferritin"/>
    <property type="match status" value="1"/>
</dbReference>
<keyword evidence="12" id="KW-1185">Reference proteome</keyword>
<dbReference type="Proteomes" id="UP000437017">
    <property type="component" value="Unassembled WGS sequence"/>
</dbReference>
<dbReference type="EMBL" id="SGJD01002330">
    <property type="protein sequence ID" value="KAB0395888.1"/>
    <property type="molecule type" value="Genomic_DNA"/>
</dbReference>
<dbReference type="SUPFAM" id="SSF47240">
    <property type="entry name" value="Ferritin-like"/>
    <property type="match status" value="1"/>
</dbReference>
<dbReference type="GO" id="GO:0006879">
    <property type="term" value="P:intracellular iron ion homeostasis"/>
    <property type="evidence" value="ECO:0007669"/>
    <property type="project" value="UniProtKB-KW"/>
</dbReference>
<keyword evidence="4 8" id="KW-0408">Iron</keyword>
<dbReference type="GO" id="GO:0008199">
    <property type="term" value="F:ferric iron binding"/>
    <property type="evidence" value="ECO:0007669"/>
    <property type="project" value="InterPro"/>
</dbReference>
<sequence>MGHFFCELSKERHEDTDSLLKMQNQCRDTTFFQDVQKPSQDEWGKIQDAMEVAILVEKNLSQALADPQALGSAGADMHPCDFLESRFLQEQLKIIKQMATTRLTSIGCGSQAGLGHYLIEKLTLKHN</sequence>
<evidence type="ECO:0000256" key="8">
    <source>
        <dbReference type="PIRSR" id="PIRSR601519-1"/>
    </source>
</evidence>
<evidence type="ECO:0000256" key="7">
    <source>
        <dbReference type="ARBA" id="ARBA00047045"/>
    </source>
</evidence>
<dbReference type="OrthoDB" id="186462at2759"/>
<comment type="similarity">
    <text evidence="1 9">Belongs to the ferritin family.</text>
</comment>
<comment type="function">
    <text evidence="6">Stores iron in a soluble, non-toxic, readily available form. Important for iron homeostasis. Iron is taken up in the ferrous form and deposited as ferric hydroxides after oxidation. Also plays a role in delivery of iron to cells. Mediates iron uptake in capsule cells of the developing kidney. Delivery to lysosomes by the cargo receptor NCOA4 for autophagic degradation and release or iron.</text>
</comment>
<evidence type="ECO:0000313" key="12">
    <source>
        <dbReference type="Proteomes" id="UP000437017"/>
    </source>
</evidence>
<protein>
    <recommendedName>
        <fullName evidence="9">Ferritin</fullName>
    </recommendedName>
</protein>
<evidence type="ECO:0000256" key="5">
    <source>
        <dbReference type="ARBA" id="ARBA00044942"/>
    </source>
</evidence>
<comment type="subcellular location">
    <subcellularLocation>
        <location evidence="5">Autolysosome</location>
    </subcellularLocation>
</comment>
<dbReference type="GO" id="GO:0044754">
    <property type="term" value="C:autolysosome"/>
    <property type="evidence" value="ECO:0007669"/>
    <property type="project" value="UniProtKB-SubCell"/>
</dbReference>
<dbReference type="InterPro" id="IPR012347">
    <property type="entry name" value="Ferritin-like"/>
</dbReference>
<keyword evidence="2 9" id="KW-0409">Iron storage</keyword>
<comment type="subunit">
    <text evidence="7">Oligomer of 24 subunits. There are two types of subunits: L (light) chain and H (heavy) chain. The major chain can be light or heavy, depending on the species and tissue type. The functional molecule forms a roughly spherical shell with a diameter of 12 nm and contains a central cavity into which the insoluble mineral iron core is deposited. Interacts with NCOA4.</text>
</comment>
<accession>A0A643C7H5</accession>
<dbReference type="GO" id="GO:0006826">
    <property type="term" value="P:iron ion transport"/>
    <property type="evidence" value="ECO:0007669"/>
    <property type="project" value="InterPro"/>
</dbReference>
<dbReference type="Gene3D" id="1.20.1260.10">
    <property type="match status" value="1"/>
</dbReference>
<dbReference type="AlphaFoldDB" id="A0A643C7H5"/>
<dbReference type="InterPro" id="IPR001519">
    <property type="entry name" value="Ferritin"/>
</dbReference>
<reference evidence="11 12" key="1">
    <citation type="journal article" date="2019" name="PLoS ONE">
        <title>Genomic analyses reveal an absence of contemporary introgressive admixture between fin whales and blue whales, despite known hybrids.</title>
        <authorList>
            <person name="Westbury M.V."/>
            <person name="Petersen B."/>
            <person name="Lorenzen E.D."/>
        </authorList>
    </citation>
    <scope>NUCLEOTIDE SEQUENCE [LARGE SCALE GENOMIC DNA]</scope>
    <source>
        <strain evidence="11">FinWhale-01</strain>
    </source>
</reference>
<evidence type="ECO:0000256" key="6">
    <source>
        <dbReference type="ARBA" id="ARBA00045578"/>
    </source>
</evidence>
<feature type="domain" description="Ferritin-like diiron" evidence="10">
    <location>
        <begin position="1"/>
        <end position="109"/>
    </location>
</feature>
<evidence type="ECO:0000256" key="3">
    <source>
        <dbReference type="ARBA" id="ARBA00022723"/>
    </source>
</evidence>
<dbReference type="PROSITE" id="PS50905">
    <property type="entry name" value="FERRITIN_LIKE"/>
    <property type="match status" value="1"/>
</dbReference>
<evidence type="ECO:0000256" key="9">
    <source>
        <dbReference type="RuleBase" id="RU361145"/>
    </source>
</evidence>
<name>A0A643C7H5_BALPH</name>
<dbReference type="InterPro" id="IPR009040">
    <property type="entry name" value="Ferritin-like_diiron"/>
</dbReference>